<sequence>MYRTKQKLAHSVFMYPPPIKSPPICTERNCVRLLGNLFCLITVLLGAGLGATAAYVLMNYEYIGEVFGHKLFFGGVYTLFAGGVFSVMTGLLGFYDFTHENRFTAILTASGILILSIIILVSGTIVYVFPRGLQNVLLKAMVSSLPNYGLRSPITRAWDRTQSYLRCCAVHNLGWADYRNTSWYLRINQNVYNTNSLLQSSSPYYTAVPSSCCATLIDALTGYATGTYRDLYRCQRWQYGPPQLLSGPHNDALYYRGCFSTLVDYMLLHTRHMFGLSLGLIGIMLITLILLIFTKLLKKEREKRA</sequence>
<feature type="transmembrane region" description="Helical" evidence="5">
    <location>
        <begin position="70"/>
        <end position="94"/>
    </location>
</feature>
<accession>A0A4E0R9C7</accession>
<keyword evidence="3 5" id="KW-1133">Transmembrane helix</keyword>
<dbReference type="PANTHER" id="PTHR19282">
    <property type="entry name" value="TETRASPANIN"/>
    <property type="match status" value="1"/>
</dbReference>
<evidence type="ECO:0000256" key="2">
    <source>
        <dbReference type="ARBA" id="ARBA00022692"/>
    </source>
</evidence>
<dbReference type="Proteomes" id="UP000230066">
    <property type="component" value="Unassembled WGS sequence"/>
</dbReference>
<dbReference type="Pfam" id="PF00335">
    <property type="entry name" value="Tetraspanin"/>
    <property type="match status" value="1"/>
</dbReference>
<reference evidence="6" key="1">
    <citation type="submission" date="2019-03" db="EMBL/GenBank/DDBJ databases">
        <title>Improved annotation for the trematode Fasciola hepatica.</title>
        <authorList>
            <person name="Choi Y.-J."/>
            <person name="Martin J."/>
            <person name="Mitreva M."/>
        </authorList>
    </citation>
    <scope>NUCLEOTIDE SEQUENCE [LARGE SCALE GENOMIC DNA]</scope>
</reference>
<dbReference type="PANTHER" id="PTHR19282:SF522">
    <property type="entry name" value="TETRASPANIN"/>
    <property type="match status" value="1"/>
</dbReference>
<evidence type="ECO:0000256" key="4">
    <source>
        <dbReference type="ARBA" id="ARBA00023136"/>
    </source>
</evidence>
<keyword evidence="4 5" id="KW-0472">Membrane</keyword>
<evidence type="ECO:0000256" key="1">
    <source>
        <dbReference type="ARBA" id="ARBA00004141"/>
    </source>
</evidence>
<dbReference type="GO" id="GO:0016020">
    <property type="term" value="C:membrane"/>
    <property type="evidence" value="ECO:0007669"/>
    <property type="project" value="UniProtKB-SubCell"/>
</dbReference>
<evidence type="ECO:0000313" key="7">
    <source>
        <dbReference type="Proteomes" id="UP000230066"/>
    </source>
</evidence>
<evidence type="ECO:0000256" key="3">
    <source>
        <dbReference type="ARBA" id="ARBA00022989"/>
    </source>
</evidence>
<dbReference type="AlphaFoldDB" id="A0A4E0R9C7"/>
<dbReference type="Gene3D" id="1.10.1450.10">
    <property type="entry name" value="Tetraspanin"/>
    <property type="match status" value="1"/>
</dbReference>
<feature type="transmembrane region" description="Helical" evidence="5">
    <location>
        <begin position="273"/>
        <end position="294"/>
    </location>
</feature>
<name>A0A4E0R9C7_FASHE</name>
<organism evidence="6 7">
    <name type="scientific">Fasciola hepatica</name>
    <name type="common">Liver fluke</name>
    <dbReference type="NCBI Taxonomy" id="6192"/>
    <lineage>
        <taxon>Eukaryota</taxon>
        <taxon>Metazoa</taxon>
        <taxon>Spiralia</taxon>
        <taxon>Lophotrochozoa</taxon>
        <taxon>Platyhelminthes</taxon>
        <taxon>Trematoda</taxon>
        <taxon>Digenea</taxon>
        <taxon>Plagiorchiida</taxon>
        <taxon>Echinostomata</taxon>
        <taxon>Echinostomatoidea</taxon>
        <taxon>Fasciolidae</taxon>
        <taxon>Fasciola</taxon>
    </lineage>
</organism>
<keyword evidence="2 5" id="KW-0812">Transmembrane</keyword>
<feature type="transmembrane region" description="Helical" evidence="5">
    <location>
        <begin position="37"/>
        <end position="58"/>
    </location>
</feature>
<dbReference type="InterPro" id="IPR018499">
    <property type="entry name" value="Tetraspanin/Peripherin"/>
</dbReference>
<dbReference type="EMBL" id="JXXN02002009">
    <property type="protein sequence ID" value="THD23676.1"/>
    <property type="molecule type" value="Genomic_DNA"/>
</dbReference>
<proteinExistence type="predicted"/>
<evidence type="ECO:0000313" key="6">
    <source>
        <dbReference type="EMBL" id="THD23676.1"/>
    </source>
</evidence>
<evidence type="ECO:0000256" key="5">
    <source>
        <dbReference type="SAM" id="Phobius"/>
    </source>
</evidence>
<gene>
    <name evidence="6" type="ORF">D915_005542</name>
</gene>
<dbReference type="InterPro" id="IPR008952">
    <property type="entry name" value="Tetraspanin_EC2_sf"/>
</dbReference>
<comment type="caution">
    <text evidence="6">The sequence shown here is derived from an EMBL/GenBank/DDBJ whole genome shotgun (WGS) entry which is preliminary data.</text>
</comment>
<keyword evidence="7" id="KW-1185">Reference proteome</keyword>
<comment type="subcellular location">
    <subcellularLocation>
        <location evidence="1">Membrane</location>
        <topology evidence="1">Multi-pass membrane protein</topology>
    </subcellularLocation>
</comment>
<feature type="transmembrane region" description="Helical" evidence="5">
    <location>
        <begin position="106"/>
        <end position="129"/>
    </location>
</feature>
<protein>
    <submittedName>
        <fullName evidence="6">Tetraspanin</fullName>
    </submittedName>
</protein>